<dbReference type="GO" id="GO:0034203">
    <property type="term" value="P:glycolipid translocation"/>
    <property type="evidence" value="ECO:0007669"/>
    <property type="project" value="TreeGrafter"/>
</dbReference>
<evidence type="ECO:0000256" key="2">
    <source>
        <dbReference type="ARBA" id="ARBA00004922"/>
    </source>
</evidence>
<evidence type="ECO:0000313" key="11">
    <source>
        <dbReference type="Proteomes" id="UP001465755"/>
    </source>
</evidence>
<evidence type="ECO:0000256" key="5">
    <source>
        <dbReference type="ARBA" id="ARBA00022824"/>
    </source>
</evidence>
<feature type="transmembrane region" description="Helical" evidence="9">
    <location>
        <begin position="383"/>
        <end position="401"/>
    </location>
</feature>
<evidence type="ECO:0000256" key="8">
    <source>
        <dbReference type="ARBA" id="ARBA00045912"/>
    </source>
</evidence>
<accession>A0AAW1P0U4</accession>
<comment type="subcellular location">
    <subcellularLocation>
        <location evidence="1 9">Endoplasmic reticulum membrane</location>
        <topology evidence="1 9">Multi-pass membrane protein</topology>
    </subcellularLocation>
</comment>
<evidence type="ECO:0000256" key="4">
    <source>
        <dbReference type="ARBA" id="ARBA00022692"/>
    </source>
</evidence>
<protein>
    <recommendedName>
        <fullName evidence="9">Protein RFT1 homolog</fullName>
    </recommendedName>
</protein>
<feature type="transmembrane region" description="Helical" evidence="9">
    <location>
        <begin position="351"/>
        <end position="371"/>
    </location>
</feature>
<dbReference type="GO" id="GO:0005789">
    <property type="term" value="C:endoplasmic reticulum membrane"/>
    <property type="evidence" value="ECO:0007669"/>
    <property type="project" value="UniProtKB-SubCell"/>
</dbReference>
<evidence type="ECO:0000256" key="1">
    <source>
        <dbReference type="ARBA" id="ARBA00004477"/>
    </source>
</evidence>
<keyword evidence="11" id="KW-1185">Reference proteome</keyword>
<dbReference type="EMBL" id="JALJOQ010000078">
    <property type="protein sequence ID" value="KAK9800859.1"/>
    <property type="molecule type" value="Genomic_DNA"/>
</dbReference>
<reference evidence="10 11" key="1">
    <citation type="journal article" date="2024" name="Nat. Commun.">
        <title>Phylogenomics reveals the evolutionary origins of lichenization in chlorophyte algae.</title>
        <authorList>
            <person name="Puginier C."/>
            <person name="Libourel C."/>
            <person name="Otte J."/>
            <person name="Skaloud P."/>
            <person name="Haon M."/>
            <person name="Grisel S."/>
            <person name="Petersen M."/>
            <person name="Berrin J.G."/>
            <person name="Delaux P.M."/>
            <person name="Dal Grande F."/>
            <person name="Keller J."/>
        </authorList>
    </citation>
    <scope>NUCLEOTIDE SEQUENCE [LARGE SCALE GENOMIC DNA]</scope>
    <source>
        <strain evidence="10 11">SAG 2036</strain>
    </source>
</reference>
<evidence type="ECO:0000256" key="3">
    <source>
        <dbReference type="ARBA" id="ARBA00010288"/>
    </source>
</evidence>
<dbReference type="AlphaFoldDB" id="A0AAW1P0U4"/>
<comment type="similarity">
    <text evidence="3 9">Belongs to the RFT1 family.</text>
</comment>
<comment type="function">
    <text evidence="8 9">Intramembrane glycolipid transporter that operates in the biosynthetic pathway of dolichol-linked oligosaccharides, the glycan precursors employed in protein asparagine (N)-glycosylation. The sequential addition of sugars to dolichol pyrophosphate produces dolichol-linked oligosaccharides containing fourteen sugars, including two GlcNAcs, nine mannoses and three glucoses. Once assembled, the oligosaccharide is transferred from the lipid to nascent proteins by oligosaccharyltransferases. The assembly of dolichol-linked oligosaccharides begins on the cytosolic side of the endoplasmic reticulum membrane and finishes in its lumen. RFT1 could mediate the translocation of the cytosolically oriented intermediate DolPP-GlcNAc2Man5, produced by ALG11, into the ER lumen where dolichol-linked oligosaccharides assembly continues. However, the intramembrane lipid transporter activity could not be confirmed in vitro.</text>
</comment>
<evidence type="ECO:0000256" key="6">
    <source>
        <dbReference type="ARBA" id="ARBA00022989"/>
    </source>
</evidence>
<dbReference type="Pfam" id="PF04506">
    <property type="entry name" value="Rft-1"/>
    <property type="match status" value="1"/>
</dbReference>
<dbReference type="InterPro" id="IPR007594">
    <property type="entry name" value="RFT1"/>
</dbReference>
<keyword evidence="5" id="KW-0256">Endoplasmic reticulum</keyword>
<comment type="caution">
    <text evidence="10">The sequence shown here is derived from an EMBL/GenBank/DDBJ whole genome shotgun (WGS) entry which is preliminary data.</text>
</comment>
<evidence type="ECO:0000256" key="9">
    <source>
        <dbReference type="RuleBase" id="RU365067"/>
    </source>
</evidence>
<organism evidence="10 11">
    <name type="scientific">Symbiochloris irregularis</name>
    <dbReference type="NCBI Taxonomy" id="706552"/>
    <lineage>
        <taxon>Eukaryota</taxon>
        <taxon>Viridiplantae</taxon>
        <taxon>Chlorophyta</taxon>
        <taxon>core chlorophytes</taxon>
        <taxon>Trebouxiophyceae</taxon>
        <taxon>Trebouxiales</taxon>
        <taxon>Trebouxiaceae</taxon>
        <taxon>Symbiochloris</taxon>
    </lineage>
</organism>
<feature type="transmembrane region" description="Helical" evidence="9">
    <location>
        <begin position="310"/>
        <end position="331"/>
    </location>
</feature>
<evidence type="ECO:0000256" key="7">
    <source>
        <dbReference type="ARBA" id="ARBA00023136"/>
    </source>
</evidence>
<dbReference type="Proteomes" id="UP001465755">
    <property type="component" value="Unassembled WGS sequence"/>
</dbReference>
<keyword evidence="4 9" id="KW-0812">Transmembrane</keyword>
<sequence>MISGFAHLLVSQVATRLVTFTLTLLTARLLTVEAYGLASVQFHLINTIILLLSREGFRRGCLRVKEGAGGGLAVQQLLATTALCLPMGFIVTLATCATVPRLSQEPIQAQAVLLQGLAAMVELAAEPLFVLAQTQLRFRLRVAVDASAHVTKAALILALLRFRLASEVTTLCLAQLAFATVTLLGYATGYASEGLAWLASHKKAGLRQQASLGKPQKSLIDWQTLELCKRFTLQACEKLCLAEGSKMVMVVCQSSYNQGVYGLVVNLGSLVVRTLFQPYEEAAFIAFGRQQDEKAEKTQALRQRLRMLQLMVKGACTAGMLAAAFGPGYAYLALRIAYGIQWSETQAPSVLALYSVYIALLAVNGTLEAFQHAVASPSQLTRSNIWLVGFTAAHLALSVGLVGRMGAVGLICADACNMVLRIWYSVRFVEQHFSEAGLSAANWRSLFPSSRALWAYAGWCSASSAANFQMQITFKYQM</sequence>
<dbReference type="PANTHER" id="PTHR13117:SF5">
    <property type="entry name" value="PROTEIN RFT1 HOMOLOG"/>
    <property type="match status" value="1"/>
</dbReference>
<keyword evidence="6 9" id="KW-1133">Transmembrane helix</keyword>
<dbReference type="PANTHER" id="PTHR13117">
    <property type="entry name" value="ENDOPLASMIC RETICULUM MULTISPAN TRANSMEMBRANE PROTEIN-RELATED"/>
    <property type="match status" value="1"/>
</dbReference>
<name>A0AAW1P0U4_9CHLO</name>
<proteinExistence type="inferred from homology"/>
<gene>
    <name evidence="10" type="ORF">WJX73_001189</name>
</gene>
<comment type="pathway">
    <text evidence="2">Protein modification; protein glycosylation.</text>
</comment>
<keyword evidence="7 9" id="KW-0472">Membrane</keyword>
<evidence type="ECO:0000313" key="10">
    <source>
        <dbReference type="EMBL" id="KAK9800859.1"/>
    </source>
</evidence>
<comment type="caution">
    <text evidence="9">Lacks conserved residue(s) required for the propagation of feature annotation.</text>
</comment>
<dbReference type="GO" id="GO:0006488">
    <property type="term" value="P:dolichol-linked oligosaccharide biosynthetic process"/>
    <property type="evidence" value="ECO:0007669"/>
    <property type="project" value="InterPro"/>
</dbReference>